<evidence type="ECO:0000313" key="6">
    <source>
        <dbReference type="EMBL" id="MDU0114214.1"/>
    </source>
</evidence>
<dbReference type="Gene3D" id="2.40.30.170">
    <property type="match status" value="1"/>
</dbReference>
<dbReference type="RefSeq" id="WP_315947828.1">
    <property type="nucleotide sequence ID" value="NZ_JAWCUA010000010.1"/>
</dbReference>
<dbReference type="Proteomes" id="UP001257914">
    <property type="component" value="Unassembled WGS sequence"/>
</dbReference>
<evidence type="ECO:0000256" key="1">
    <source>
        <dbReference type="ARBA" id="ARBA00009477"/>
    </source>
</evidence>
<accession>A0ABU3R3G2</accession>
<dbReference type="EMBL" id="JAWCUA010000010">
    <property type="protein sequence ID" value="MDU0114214.1"/>
    <property type="molecule type" value="Genomic_DNA"/>
</dbReference>
<dbReference type="InterPro" id="IPR058637">
    <property type="entry name" value="YknX-like_C"/>
</dbReference>
<feature type="coiled-coil region" evidence="2">
    <location>
        <begin position="96"/>
        <end position="125"/>
    </location>
</feature>
<dbReference type="InterPro" id="IPR006143">
    <property type="entry name" value="RND_pump_MFP"/>
</dbReference>
<dbReference type="Gene3D" id="1.10.287.470">
    <property type="entry name" value="Helix hairpin bin"/>
    <property type="match status" value="1"/>
</dbReference>
<dbReference type="InterPro" id="IPR058625">
    <property type="entry name" value="MdtA-like_BSH"/>
</dbReference>
<keyword evidence="2" id="KW-0175">Coiled coil</keyword>
<dbReference type="SUPFAM" id="SSF111369">
    <property type="entry name" value="HlyD-like secretion proteins"/>
    <property type="match status" value="1"/>
</dbReference>
<dbReference type="Pfam" id="PF25917">
    <property type="entry name" value="BSH_RND"/>
    <property type="match status" value="1"/>
</dbReference>
<gene>
    <name evidence="6" type="ORF">RT723_14695</name>
</gene>
<comment type="similarity">
    <text evidence="1">Belongs to the membrane fusion protein (MFP) (TC 8.A.1) family.</text>
</comment>
<feature type="domain" description="CusB-like beta-barrel" evidence="4">
    <location>
        <begin position="198"/>
        <end position="271"/>
    </location>
</feature>
<dbReference type="PANTHER" id="PTHR30469:SF16">
    <property type="entry name" value="HAE1 FAMILY EFFLUX PUMP MFP COMPONENT"/>
    <property type="match status" value="1"/>
</dbReference>
<dbReference type="InterPro" id="IPR058792">
    <property type="entry name" value="Beta-barrel_RND_2"/>
</dbReference>
<protein>
    <submittedName>
        <fullName evidence="6">Efflux RND transporter periplasmic adaptor subunit</fullName>
    </submittedName>
</protein>
<keyword evidence="7" id="KW-1185">Reference proteome</keyword>
<evidence type="ECO:0000259" key="5">
    <source>
        <dbReference type="Pfam" id="PF25989"/>
    </source>
</evidence>
<organism evidence="6 7">
    <name type="scientific">Psychrosphaera aquimarina</name>
    <dbReference type="NCBI Taxonomy" id="2044854"/>
    <lineage>
        <taxon>Bacteria</taxon>
        <taxon>Pseudomonadati</taxon>
        <taxon>Pseudomonadota</taxon>
        <taxon>Gammaproteobacteria</taxon>
        <taxon>Alteromonadales</taxon>
        <taxon>Pseudoalteromonadaceae</taxon>
        <taxon>Psychrosphaera</taxon>
    </lineage>
</organism>
<evidence type="ECO:0000259" key="3">
    <source>
        <dbReference type="Pfam" id="PF25917"/>
    </source>
</evidence>
<evidence type="ECO:0000313" key="7">
    <source>
        <dbReference type="Proteomes" id="UP001257914"/>
    </source>
</evidence>
<dbReference type="NCBIfam" id="TIGR01730">
    <property type="entry name" value="RND_mfp"/>
    <property type="match status" value="1"/>
</dbReference>
<sequence length="359" mass="39672">MFKKPVTWIVLLLICMLAFVYWPAAEQSNGQQSGKQLPLVETQVVSKQFLKDEIIALGTTQANESIILTAQSTDRVKSLHFEDSDKVEKGQLIVSLEHAEEQAEVKELEIKLAEQKRQLQRLLDINKTSAPAESAIDSQKSLMESTQAQLSVAKIQLSEKYIYAPFAGKLGLRQISVGQLLTSNTEITTLDDLSQIKVEFELPEKYLNRVSEGQPVSAKNIAYGQTFNGTISSIASRLDKATRSFKVRALFPNSDLKLRAGMLLQLIVETQSIETLTVPETSIIPMNAEHYVYKVIDNKVHKVLVETGRRKPGVVEILSGLVEGDVVISQGVIKVRDGSMVTTAAQNSKQTKSTTNTKG</sequence>
<dbReference type="Gene3D" id="2.40.420.20">
    <property type="match status" value="1"/>
</dbReference>
<comment type="caution">
    <text evidence="6">The sequence shown here is derived from an EMBL/GenBank/DDBJ whole genome shotgun (WGS) entry which is preliminary data.</text>
</comment>
<proteinExistence type="inferred from homology"/>
<dbReference type="Pfam" id="PF25954">
    <property type="entry name" value="Beta-barrel_RND_2"/>
    <property type="match status" value="1"/>
</dbReference>
<reference evidence="6 7" key="1">
    <citation type="submission" date="2023-10" db="EMBL/GenBank/DDBJ databases">
        <title>Psychrosphaera aquimaarina strain SW33 isolated from seawater.</title>
        <authorList>
            <person name="Bayburt H."/>
            <person name="Kim J.M."/>
            <person name="Choi B.J."/>
            <person name="Jeon C.O."/>
        </authorList>
    </citation>
    <scope>NUCLEOTIDE SEQUENCE [LARGE SCALE GENOMIC DNA]</scope>
    <source>
        <strain evidence="6 7">KCTC 52743</strain>
    </source>
</reference>
<evidence type="ECO:0000256" key="2">
    <source>
        <dbReference type="SAM" id="Coils"/>
    </source>
</evidence>
<dbReference type="Gene3D" id="2.40.50.100">
    <property type="match status" value="1"/>
</dbReference>
<feature type="domain" description="Multidrug resistance protein MdtA-like barrel-sandwich hybrid" evidence="3">
    <location>
        <begin position="68"/>
        <end position="186"/>
    </location>
</feature>
<dbReference type="PANTHER" id="PTHR30469">
    <property type="entry name" value="MULTIDRUG RESISTANCE PROTEIN MDTA"/>
    <property type="match status" value="1"/>
</dbReference>
<name>A0ABU3R3G2_9GAMM</name>
<feature type="domain" description="YknX-like C-terminal permuted SH3-like" evidence="5">
    <location>
        <begin position="276"/>
        <end position="342"/>
    </location>
</feature>
<dbReference type="Pfam" id="PF25989">
    <property type="entry name" value="YknX_C"/>
    <property type="match status" value="1"/>
</dbReference>
<evidence type="ECO:0000259" key="4">
    <source>
        <dbReference type="Pfam" id="PF25954"/>
    </source>
</evidence>